<name>A0A1W9NXE0_UNCC3</name>
<organism evidence="2 3">
    <name type="scientific">candidate division CPR3 bacterium 4484_211</name>
    <dbReference type="NCBI Taxonomy" id="1968527"/>
    <lineage>
        <taxon>Bacteria</taxon>
        <taxon>Bacteria division CPR3</taxon>
    </lineage>
</organism>
<gene>
    <name evidence="2" type="ORF">B5M47_03170</name>
</gene>
<accession>A0A1W9NXE0</accession>
<comment type="caution">
    <text evidence="2">The sequence shown here is derived from an EMBL/GenBank/DDBJ whole genome shotgun (WGS) entry which is preliminary data.</text>
</comment>
<dbReference type="InterPro" id="IPR036165">
    <property type="entry name" value="YefM-like_sf"/>
</dbReference>
<proteinExistence type="inferred from homology"/>
<evidence type="ECO:0000313" key="2">
    <source>
        <dbReference type="EMBL" id="OQX50778.1"/>
    </source>
</evidence>
<dbReference type="Proteomes" id="UP000192520">
    <property type="component" value="Unassembled WGS sequence"/>
</dbReference>
<evidence type="ECO:0000256" key="1">
    <source>
        <dbReference type="ARBA" id="ARBA00009981"/>
    </source>
</evidence>
<sequence length="84" mass="9386">MDGPRISATDLKKNVSQVLSEVYFHKKPTIVERYGKAIVKIVPITSKAKEKAPLKEVLNAYYGALPSFPPAAKARKFRKRSLSL</sequence>
<dbReference type="EMBL" id="MZGJ01000019">
    <property type="protein sequence ID" value="OQX50778.1"/>
    <property type="molecule type" value="Genomic_DNA"/>
</dbReference>
<protein>
    <recommendedName>
        <fullName evidence="4">Antitoxin</fullName>
    </recommendedName>
</protein>
<evidence type="ECO:0008006" key="4">
    <source>
        <dbReference type="Google" id="ProtNLM"/>
    </source>
</evidence>
<reference evidence="3" key="1">
    <citation type="submission" date="2017-03" db="EMBL/GenBank/DDBJ databases">
        <title>Novel pathways for hydrocarbon cycling and metabolic interdependencies in hydrothermal sediment communities.</title>
        <authorList>
            <person name="Dombrowski N."/>
            <person name="Seitz K."/>
            <person name="Teske A."/>
            <person name="Baker B."/>
        </authorList>
    </citation>
    <scope>NUCLEOTIDE SEQUENCE [LARGE SCALE GENOMIC DNA]</scope>
</reference>
<dbReference type="AlphaFoldDB" id="A0A1W9NXE0"/>
<dbReference type="SUPFAM" id="SSF143120">
    <property type="entry name" value="YefM-like"/>
    <property type="match status" value="1"/>
</dbReference>
<dbReference type="STRING" id="1968527.B5M47_03170"/>
<comment type="similarity">
    <text evidence="1">Belongs to the phD/YefM antitoxin family.</text>
</comment>
<evidence type="ECO:0000313" key="3">
    <source>
        <dbReference type="Proteomes" id="UP000192520"/>
    </source>
</evidence>